<dbReference type="CDD" id="cd04301">
    <property type="entry name" value="NAT_SF"/>
    <property type="match status" value="1"/>
</dbReference>
<dbReference type="EMBL" id="JACHHP010000004">
    <property type="protein sequence ID" value="MBB5208717.1"/>
    <property type="molecule type" value="Genomic_DNA"/>
</dbReference>
<comment type="caution">
    <text evidence="2">The sequence shown here is derived from an EMBL/GenBank/DDBJ whole genome shotgun (WGS) entry which is preliminary data.</text>
</comment>
<dbReference type="AlphaFoldDB" id="A0A7W8FZQ5"/>
<dbReference type="Proteomes" id="UP000521199">
    <property type="component" value="Unassembled WGS sequence"/>
</dbReference>
<dbReference type="SUPFAM" id="SSF55729">
    <property type="entry name" value="Acyl-CoA N-acyltransferases (Nat)"/>
    <property type="match status" value="1"/>
</dbReference>
<dbReference type="PANTHER" id="PTHR13538:SF4">
    <property type="entry name" value="N-ALPHA-ACETYLTRANSFERASE 80"/>
    <property type="match status" value="1"/>
</dbReference>
<dbReference type="Pfam" id="PF00583">
    <property type="entry name" value="Acetyltransf_1"/>
    <property type="match status" value="1"/>
</dbReference>
<evidence type="ECO:0000313" key="3">
    <source>
        <dbReference type="Proteomes" id="UP000521199"/>
    </source>
</evidence>
<keyword evidence="3" id="KW-1185">Reference proteome</keyword>
<gene>
    <name evidence="2" type="ORF">HNQ52_002267</name>
</gene>
<dbReference type="PROSITE" id="PS51186">
    <property type="entry name" value="GNAT"/>
    <property type="match status" value="1"/>
</dbReference>
<evidence type="ECO:0000259" key="1">
    <source>
        <dbReference type="PROSITE" id="PS51186"/>
    </source>
</evidence>
<dbReference type="InterPro" id="IPR039840">
    <property type="entry name" value="NAA80"/>
</dbReference>
<organism evidence="2 3">
    <name type="scientific">Chiayiivirga flava</name>
    <dbReference type="NCBI Taxonomy" id="659595"/>
    <lineage>
        <taxon>Bacteria</taxon>
        <taxon>Pseudomonadati</taxon>
        <taxon>Pseudomonadota</taxon>
        <taxon>Gammaproteobacteria</taxon>
        <taxon>Lysobacterales</taxon>
        <taxon>Lysobacteraceae</taxon>
        <taxon>Chiayiivirga</taxon>
    </lineage>
</organism>
<dbReference type="GO" id="GO:1905502">
    <property type="term" value="F:acetyl-CoA binding"/>
    <property type="evidence" value="ECO:0007669"/>
    <property type="project" value="TreeGrafter"/>
</dbReference>
<protein>
    <submittedName>
        <fullName evidence="2">Putative N-acetyltransferase YhbS</fullName>
    </submittedName>
</protein>
<feature type="domain" description="N-acetyltransferase" evidence="1">
    <location>
        <begin position="1"/>
        <end position="158"/>
    </location>
</feature>
<dbReference type="InterPro" id="IPR016181">
    <property type="entry name" value="Acyl_CoA_acyltransferase"/>
</dbReference>
<reference evidence="2 3" key="1">
    <citation type="submission" date="2020-08" db="EMBL/GenBank/DDBJ databases">
        <title>Genomic Encyclopedia of Type Strains, Phase IV (KMG-IV): sequencing the most valuable type-strain genomes for metagenomic binning, comparative biology and taxonomic classification.</title>
        <authorList>
            <person name="Goeker M."/>
        </authorList>
    </citation>
    <scope>NUCLEOTIDE SEQUENCE [LARGE SCALE GENOMIC DNA]</scope>
    <source>
        <strain evidence="2 3">DSM 24163</strain>
    </source>
</reference>
<dbReference type="Gene3D" id="3.40.630.30">
    <property type="match status" value="1"/>
</dbReference>
<dbReference type="PANTHER" id="PTHR13538">
    <property type="entry name" value="N-ACETYLTRANSFERASE 6"/>
    <property type="match status" value="1"/>
</dbReference>
<dbReference type="InterPro" id="IPR000182">
    <property type="entry name" value="GNAT_dom"/>
</dbReference>
<accession>A0A7W8FZQ5</accession>
<keyword evidence="2" id="KW-0808">Transferase</keyword>
<name>A0A7W8FZQ5_9GAMM</name>
<dbReference type="RefSeq" id="WP_183961276.1">
    <property type="nucleotide sequence ID" value="NZ_JACHHP010000004.1"/>
</dbReference>
<dbReference type="GO" id="GO:0008080">
    <property type="term" value="F:N-acetyltransferase activity"/>
    <property type="evidence" value="ECO:0007669"/>
    <property type="project" value="InterPro"/>
</dbReference>
<dbReference type="GO" id="GO:0005737">
    <property type="term" value="C:cytoplasm"/>
    <property type="evidence" value="ECO:0007669"/>
    <property type="project" value="TreeGrafter"/>
</dbReference>
<sequence length="167" mass="18315">MRLAYLSEHPALAPAVAAAQSAAFAHQLPDWSQAQALAELRTHTGTRTIPTTLLALDGERWLGTVSLLENDHDRIRDYSPWLATLVVRDDMRGRGIGTALVRRCVEDARALGIVTLYLYCVLSLVDYYARLGWTVVARVHVVAVASGDDVFVMAFDCSAQRHGIDPA</sequence>
<evidence type="ECO:0000313" key="2">
    <source>
        <dbReference type="EMBL" id="MBB5208717.1"/>
    </source>
</evidence>
<proteinExistence type="predicted"/>